<sequence length="221" mass="25129">MDSENTSGGQNDWVEIQSPSSTNKAQWFNNENSVVIKDSFFSDDCAIFPPNNHEDLPIPNQDQLNEVQQQQPLFHSLSSSASSSSDSDVEGANSEANVEENKAAGSWIRMRLGFLTFGIEKFVSQMTKSRAVFRNSNIWSFASATTTAGLGVVVLVVLYYSLYRRAKRWKWRQVLQPESKHHHLMLLIKEKDQKINQLVIQIAQLNDMLLFRRRVPVIQVA</sequence>
<name>A0ABD2Y567_9GENT</name>
<dbReference type="Proteomes" id="UP001630127">
    <property type="component" value="Unassembled WGS sequence"/>
</dbReference>
<evidence type="ECO:0000256" key="2">
    <source>
        <dbReference type="SAM" id="Phobius"/>
    </source>
</evidence>
<evidence type="ECO:0000313" key="4">
    <source>
        <dbReference type="Proteomes" id="UP001630127"/>
    </source>
</evidence>
<reference evidence="3 4" key="1">
    <citation type="submission" date="2024-11" db="EMBL/GenBank/DDBJ databases">
        <title>A near-complete genome assembly of Cinchona calisaya.</title>
        <authorList>
            <person name="Lian D.C."/>
            <person name="Zhao X.W."/>
            <person name="Wei L."/>
        </authorList>
    </citation>
    <scope>NUCLEOTIDE SEQUENCE [LARGE SCALE GENOMIC DNA]</scope>
    <source>
        <tissue evidence="3">Nenye</tissue>
    </source>
</reference>
<keyword evidence="4" id="KW-1185">Reference proteome</keyword>
<feature type="transmembrane region" description="Helical" evidence="2">
    <location>
        <begin position="138"/>
        <end position="162"/>
    </location>
</feature>
<comment type="caution">
    <text evidence="3">The sequence shown here is derived from an EMBL/GenBank/DDBJ whole genome shotgun (WGS) entry which is preliminary data.</text>
</comment>
<organism evidence="3 4">
    <name type="scientific">Cinchona calisaya</name>
    <dbReference type="NCBI Taxonomy" id="153742"/>
    <lineage>
        <taxon>Eukaryota</taxon>
        <taxon>Viridiplantae</taxon>
        <taxon>Streptophyta</taxon>
        <taxon>Embryophyta</taxon>
        <taxon>Tracheophyta</taxon>
        <taxon>Spermatophyta</taxon>
        <taxon>Magnoliopsida</taxon>
        <taxon>eudicotyledons</taxon>
        <taxon>Gunneridae</taxon>
        <taxon>Pentapetalae</taxon>
        <taxon>asterids</taxon>
        <taxon>lamiids</taxon>
        <taxon>Gentianales</taxon>
        <taxon>Rubiaceae</taxon>
        <taxon>Cinchonoideae</taxon>
        <taxon>Cinchoneae</taxon>
        <taxon>Cinchona</taxon>
    </lineage>
</organism>
<proteinExistence type="predicted"/>
<evidence type="ECO:0000256" key="1">
    <source>
        <dbReference type="SAM" id="MobiDB-lite"/>
    </source>
</evidence>
<dbReference type="AlphaFoldDB" id="A0ABD2Y567"/>
<evidence type="ECO:0000313" key="3">
    <source>
        <dbReference type="EMBL" id="KAL3501459.1"/>
    </source>
</evidence>
<evidence type="ECO:0008006" key="5">
    <source>
        <dbReference type="Google" id="ProtNLM"/>
    </source>
</evidence>
<accession>A0ABD2Y567</accession>
<protein>
    <recommendedName>
        <fullName evidence="5">Transmembrane protein</fullName>
    </recommendedName>
</protein>
<dbReference type="EMBL" id="JBJUIK010000015">
    <property type="protein sequence ID" value="KAL3501459.1"/>
    <property type="molecule type" value="Genomic_DNA"/>
</dbReference>
<feature type="region of interest" description="Disordered" evidence="1">
    <location>
        <begin position="1"/>
        <end position="24"/>
    </location>
</feature>
<feature type="compositionally biased region" description="Polar residues" evidence="1">
    <location>
        <begin position="1"/>
        <end position="10"/>
    </location>
</feature>
<keyword evidence="2" id="KW-0472">Membrane</keyword>
<dbReference type="PANTHER" id="PTHR37206:SF4">
    <property type="entry name" value="TRANSMEMBRANE PROTEIN"/>
    <property type="match status" value="1"/>
</dbReference>
<feature type="region of interest" description="Disordered" evidence="1">
    <location>
        <begin position="75"/>
        <end position="97"/>
    </location>
</feature>
<keyword evidence="2" id="KW-0812">Transmembrane</keyword>
<feature type="compositionally biased region" description="Low complexity" evidence="1">
    <location>
        <begin position="75"/>
        <end position="86"/>
    </location>
</feature>
<keyword evidence="2" id="KW-1133">Transmembrane helix</keyword>
<gene>
    <name evidence="3" type="ORF">ACH5RR_035908</name>
</gene>
<dbReference type="PANTHER" id="PTHR37206">
    <property type="entry name" value="TRANSMEMBRANE PROTEIN"/>
    <property type="match status" value="1"/>
</dbReference>